<evidence type="ECO:0000256" key="2">
    <source>
        <dbReference type="ARBA" id="ARBA00004496"/>
    </source>
</evidence>
<feature type="domain" description="Programmed cell death protein 10 dimerisation" evidence="7">
    <location>
        <begin position="7"/>
        <end position="64"/>
    </location>
</feature>
<evidence type="ECO:0000259" key="7">
    <source>
        <dbReference type="Pfam" id="PF20929"/>
    </source>
</evidence>
<organism evidence="8 9">
    <name type="scientific">Rhynchophorus ferrugineus</name>
    <name type="common">Red palm weevil</name>
    <name type="synonym">Curculio ferrugineus</name>
    <dbReference type="NCBI Taxonomy" id="354439"/>
    <lineage>
        <taxon>Eukaryota</taxon>
        <taxon>Metazoa</taxon>
        <taxon>Ecdysozoa</taxon>
        <taxon>Arthropoda</taxon>
        <taxon>Hexapoda</taxon>
        <taxon>Insecta</taxon>
        <taxon>Pterygota</taxon>
        <taxon>Neoptera</taxon>
        <taxon>Endopterygota</taxon>
        <taxon>Coleoptera</taxon>
        <taxon>Polyphaga</taxon>
        <taxon>Cucujiformia</taxon>
        <taxon>Curculionidae</taxon>
        <taxon>Dryophthorinae</taxon>
        <taxon>Rhynchophorus</taxon>
    </lineage>
</organism>
<comment type="subcellular location">
    <subcellularLocation>
        <location evidence="1">Cell membrane</location>
        <topology evidence="1">Peripheral membrane protein</topology>
    </subcellularLocation>
    <subcellularLocation>
        <location evidence="2">Cytoplasm</location>
    </subcellularLocation>
</comment>
<keyword evidence="9" id="KW-1185">Reference proteome</keyword>
<accession>A0A834MMG3</accession>
<dbReference type="GO" id="GO:0005737">
    <property type="term" value="C:cytoplasm"/>
    <property type="evidence" value="ECO:0007669"/>
    <property type="project" value="UniProtKB-SubCell"/>
</dbReference>
<comment type="similarity">
    <text evidence="3">Belongs to the PDCD10 family.</text>
</comment>
<evidence type="ECO:0000256" key="6">
    <source>
        <dbReference type="ARBA" id="ARBA00023136"/>
    </source>
</evidence>
<dbReference type="Pfam" id="PF20929">
    <property type="entry name" value="PDCD10_N"/>
    <property type="match status" value="1"/>
</dbReference>
<dbReference type="GO" id="GO:0005886">
    <property type="term" value="C:plasma membrane"/>
    <property type="evidence" value="ECO:0007669"/>
    <property type="project" value="UniProtKB-SubCell"/>
</dbReference>
<dbReference type="OrthoDB" id="6017654at2759"/>
<protein>
    <recommendedName>
        <fullName evidence="7">Programmed cell death protein 10 dimerisation domain-containing protein</fullName>
    </recommendedName>
</protein>
<reference evidence="8" key="1">
    <citation type="submission" date="2020-08" db="EMBL/GenBank/DDBJ databases">
        <title>Genome sequencing and assembly of the red palm weevil Rhynchophorus ferrugineus.</title>
        <authorList>
            <person name="Dias G.B."/>
            <person name="Bergman C.M."/>
            <person name="Manee M."/>
        </authorList>
    </citation>
    <scope>NUCLEOTIDE SEQUENCE</scope>
    <source>
        <strain evidence="8">AA-2017</strain>
        <tissue evidence="8">Whole larva</tissue>
    </source>
</reference>
<dbReference type="GO" id="GO:0019901">
    <property type="term" value="F:protein kinase binding"/>
    <property type="evidence" value="ECO:0007669"/>
    <property type="project" value="TreeGrafter"/>
</dbReference>
<evidence type="ECO:0000256" key="1">
    <source>
        <dbReference type="ARBA" id="ARBA00004202"/>
    </source>
</evidence>
<name>A0A834MMG3_RHYFE</name>
<dbReference type="AlphaFoldDB" id="A0A834MMG3"/>
<dbReference type="PANTHER" id="PTHR13250:SF1">
    <property type="entry name" value="PROGRAMMED CELL DEATH PROTEIN 10"/>
    <property type="match status" value="1"/>
</dbReference>
<dbReference type="Proteomes" id="UP000625711">
    <property type="component" value="Unassembled WGS sequence"/>
</dbReference>
<dbReference type="PANTHER" id="PTHR13250">
    <property type="entry name" value="TF-1 CELL APOPTOSIS RELATED PROTEIN-15"/>
    <property type="match status" value="1"/>
</dbReference>
<evidence type="ECO:0000313" key="8">
    <source>
        <dbReference type="EMBL" id="KAF7284039.1"/>
    </source>
</evidence>
<keyword evidence="4" id="KW-1003">Cell membrane</keyword>
<evidence type="ECO:0000256" key="3">
    <source>
        <dbReference type="ARBA" id="ARBA00009181"/>
    </source>
</evidence>
<dbReference type="InterPro" id="IPR009652">
    <property type="entry name" value="PDCD10"/>
</dbReference>
<evidence type="ECO:0000313" key="9">
    <source>
        <dbReference type="Proteomes" id="UP000625711"/>
    </source>
</evidence>
<gene>
    <name evidence="8" type="ORF">GWI33_022659</name>
</gene>
<proteinExistence type="inferred from homology"/>
<dbReference type="Pfam" id="PF06840">
    <property type="entry name" value="PDC10_C"/>
    <property type="match status" value="1"/>
</dbReference>
<comment type="caution">
    <text evidence="8">The sequence shown here is derived from an EMBL/GenBank/DDBJ whole genome shotgun (WGS) entry which is preliminary data.</text>
</comment>
<sequence>MTMGDETPVTTLILPILIRPILSQLEKQDMSATHTLRAAFTKAETTYPGLTLDLVLGILKQGDLTVNMNESILRLQGTVSDSDIVEYRLNRSEEAFQELNRKSASLKKILSRIPDEITDRKKFLETIKEIASAIKKLLDTVNAVNGFIPGTTGKQALEQRKREFVKYSKKFSNTLKEYFKDGHANSVFLSALYLILQTNMIITTVKSKCE</sequence>
<dbReference type="InterPro" id="IPR053750">
    <property type="entry name" value="PDCD10_Homolog"/>
</dbReference>
<evidence type="ECO:0000256" key="5">
    <source>
        <dbReference type="ARBA" id="ARBA00022490"/>
    </source>
</evidence>
<dbReference type="GO" id="GO:0090443">
    <property type="term" value="C:FAR/SIN/STRIPAK complex"/>
    <property type="evidence" value="ECO:0007669"/>
    <property type="project" value="TreeGrafter"/>
</dbReference>
<dbReference type="EMBL" id="JAACXV010000084">
    <property type="protein sequence ID" value="KAF7284039.1"/>
    <property type="molecule type" value="Genomic_DNA"/>
</dbReference>
<keyword evidence="6" id="KW-0472">Membrane</keyword>
<evidence type="ECO:0000256" key="4">
    <source>
        <dbReference type="ARBA" id="ARBA00022475"/>
    </source>
</evidence>
<dbReference type="Gene3D" id="1.20.120.1950">
    <property type="match status" value="1"/>
</dbReference>
<dbReference type="GO" id="GO:1903358">
    <property type="term" value="P:regulation of Golgi organization"/>
    <property type="evidence" value="ECO:0007669"/>
    <property type="project" value="TreeGrafter"/>
</dbReference>
<dbReference type="InterPro" id="IPR048288">
    <property type="entry name" value="PDCD10_N"/>
</dbReference>
<keyword evidence="5" id="KW-0963">Cytoplasm</keyword>